<comment type="cofactor">
    <cofactor evidence="2 18">
        <name>Mg(2+)</name>
        <dbReference type="ChEBI" id="CHEBI:18420"/>
    </cofactor>
</comment>
<evidence type="ECO:0000256" key="5">
    <source>
        <dbReference type="ARBA" id="ARBA00012232"/>
    </source>
</evidence>
<evidence type="ECO:0000259" key="20">
    <source>
        <dbReference type="Pfam" id="PF00391"/>
    </source>
</evidence>
<gene>
    <name evidence="23" type="primary">ptsP</name>
    <name evidence="23" type="ORF">ACFQKD_09310</name>
</gene>
<feature type="binding site" evidence="17">
    <location>
        <begin position="448"/>
        <end position="449"/>
    </location>
    <ligand>
        <name>phosphoenolpyruvate</name>
        <dbReference type="ChEBI" id="CHEBI:58702"/>
    </ligand>
</feature>
<dbReference type="PANTHER" id="PTHR46244:SF6">
    <property type="entry name" value="PHOSPHOENOLPYRUVATE-PROTEIN PHOSPHOTRANSFERASE"/>
    <property type="match status" value="1"/>
</dbReference>
<evidence type="ECO:0000313" key="23">
    <source>
        <dbReference type="EMBL" id="MFC7097501.1"/>
    </source>
</evidence>
<sequence length="566" mass="59469">MNDELGGTSATPFSGVGTAVWYDATVDLPDAPDPDEVDPATERERVADASERAREQLHAERDRALERVGEAEAGIFEAHEGFLDDPRIADWVDESIDGGRPAPHAVDEAYERAAAELEAAGGRTAERADDLRDLRDRLVRILLDAPAARLDDLPEGAVLLAERLSPSDTAGLDPDAVAGLATVTGGATSHAAIVARSLGIPAVVGVGEPLRSIEAGTTVAVDGASGTVIAEPDTETRERLAGGDEVAVVDRPVATADGRHVEVVANVGGAADVDRAVERGSDGVGLFRSEFLFQNREEPPDEDEQYEAYREAASAFPDGRVVVRTLDVGGDKPLPYLDAPEETDPFLGVRGIRRSLGPDAALFDTQLRALCRAAADADGDLAVMFPMVATVEELETALDRLHAVAEDLTDEGVEHAVPETGVMIETPSAATLAGELGQRVSFLSIGTNDLTQYVMAASRENAAVAELNHPTHPGVLRSVERTVTAGHDAGARVAMCGEAAGDPRLAPLLVGLGIDEFSVSPPTVPRVKTRIESVDAATAERLAERALAAETRGAVERLLDGDGDEE</sequence>
<evidence type="ECO:0000256" key="7">
    <source>
        <dbReference type="ARBA" id="ARBA00022448"/>
    </source>
</evidence>
<feature type="domain" description="Phosphotransferase system enzyme I N-terminal" evidence="22">
    <location>
        <begin position="7"/>
        <end position="127"/>
    </location>
</feature>
<dbReference type="PRINTS" id="PR01736">
    <property type="entry name" value="PHPHTRNFRASE"/>
</dbReference>
<dbReference type="EMBL" id="JBHTAG010000003">
    <property type="protein sequence ID" value="MFC7097501.1"/>
    <property type="molecule type" value="Genomic_DNA"/>
</dbReference>
<comment type="subcellular location">
    <subcellularLocation>
        <location evidence="3">Cytoplasm</location>
    </subcellularLocation>
</comment>
<keyword evidence="12 18" id="KW-0479">Metal-binding</keyword>
<dbReference type="InterPro" id="IPR023151">
    <property type="entry name" value="PEP_util_CS"/>
</dbReference>
<dbReference type="Pfam" id="PF05524">
    <property type="entry name" value="PEP-utilisers_N"/>
    <property type="match status" value="1"/>
</dbReference>
<feature type="binding site" evidence="17">
    <location>
        <position position="459"/>
    </location>
    <ligand>
        <name>phosphoenolpyruvate</name>
        <dbReference type="ChEBI" id="CHEBI:58702"/>
    </ligand>
</feature>
<dbReference type="RefSeq" id="WP_276238008.1">
    <property type="nucleotide sequence ID" value="NZ_CP119989.1"/>
</dbReference>
<evidence type="ECO:0000256" key="15">
    <source>
        <dbReference type="ARBA" id="ARBA00033235"/>
    </source>
</evidence>
<dbReference type="Pfam" id="PF00391">
    <property type="entry name" value="PEP-utilizers"/>
    <property type="match status" value="1"/>
</dbReference>
<dbReference type="AlphaFoldDB" id="A0ABD5WW24"/>
<keyword evidence="14 18" id="KW-0460">Magnesium</keyword>
<dbReference type="InterPro" id="IPR040442">
    <property type="entry name" value="Pyrv_kinase-like_dom_sf"/>
</dbReference>
<keyword evidence="8" id="KW-0963">Cytoplasm</keyword>
<dbReference type="SUPFAM" id="SSF47831">
    <property type="entry name" value="Enzyme I of the PEP:sugar phosphotransferase system HPr-binding (sub)domain"/>
    <property type="match status" value="1"/>
</dbReference>
<protein>
    <recommendedName>
        <fullName evidence="6">Phosphoenolpyruvate-protein phosphotransferase</fullName>
        <ecNumber evidence="5">2.7.3.9</ecNumber>
    </recommendedName>
    <alternativeName>
        <fullName evidence="15">Phosphotransferase system, enzyme I</fullName>
    </alternativeName>
</protein>
<comment type="catalytic activity">
    <reaction evidence="1">
        <text>L-histidyl-[protein] + phosphoenolpyruvate = N(pros)-phospho-L-histidyl-[protein] + pyruvate</text>
        <dbReference type="Rhea" id="RHEA:23880"/>
        <dbReference type="Rhea" id="RHEA-COMP:9745"/>
        <dbReference type="Rhea" id="RHEA-COMP:9746"/>
        <dbReference type="ChEBI" id="CHEBI:15361"/>
        <dbReference type="ChEBI" id="CHEBI:29979"/>
        <dbReference type="ChEBI" id="CHEBI:58702"/>
        <dbReference type="ChEBI" id="CHEBI:64837"/>
        <dbReference type="EC" id="2.7.3.9"/>
    </reaction>
</comment>
<dbReference type="PIRSF" id="PIRSF000732">
    <property type="entry name" value="PTS_enzyme_I"/>
    <property type="match status" value="1"/>
</dbReference>
<evidence type="ECO:0000256" key="19">
    <source>
        <dbReference type="SAM" id="MobiDB-lite"/>
    </source>
</evidence>
<feature type="domain" description="PEP-utilising enzyme C-terminal" evidence="21">
    <location>
        <begin position="248"/>
        <end position="535"/>
    </location>
</feature>
<keyword evidence="10 23" id="KW-0808">Transferase</keyword>
<dbReference type="GO" id="GO:0016301">
    <property type="term" value="F:kinase activity"/>
    <property type="evidence" value="ECO:0007669"/>
    <property type="project" value="UniProtKB-KW"/>
</dbReference>
<proteinExistence type="inferred from homology"/>
<dbReference type="InterPro" id="IPR008731">
    <property type="entry name" value="PTS_EIN"/>
</dbReference>
<evidence type="ECO:0000256" key="18">
    <source>
        <dbReference type="PIRSR" id="PIRSR000732-3"/>
    </source>
</evidence>
<dbReference type="InterPro" id="IPR018274">
    <property type="entry name" value="PEP_util_AS"/>
</dbReference>
<feature type="binding site" evidence="17">
    <location>
        <position position="288"/>
    </location>
    <ligand>
        <name>phosphoenolpyruvate</name>
        <dbReference type="ChEBI" id="CHEBI:58702"/>
    </ligand>
</feature>
<dbReference type="Pfam" id="PF02896">
    <property type="entry name" value="PEP-utilizers_C"/>
    <property type="match status" value="1"/>
</dbReference>
<evidence type="ECO:0000256" key="2">
    <source>
        <dbReference type="ARBA" id="ARBA00001946"/>
    </source>
</evidence>
<evidence type="ECO:0000256" key="6">
    <source>
        <dbReference type="ARBA" id="ARBA00016544"/>
    </source>
</evidence>
<evidence type="ECO:0000313" key="24">
    <source>
        <dbReference type="Proteomes" id="UP001596388"/>
    </source>
</evidence>
<keyword evidence="13" id="KW-0418">Kinase</keyword>
<dbReference type="InterPro" id="IPR008279">
    <property type="entry name" value="PEP-util_enz_mobile_dom"/>
</dbReference>
<name>A0ABD5WW24_9EURY</name>
<comment type="caution">
    <text evidence="23">The sequence shown here is derived from an EMBL/GenBank/DDBJ whole genome shotgun (WGS) entry which is preliminary data.</text>
</comment>
<reference evidence="23 24" key="1">
    <citation type="journal article" date="2019" name="Int. J. Syst. Evol. Microbiol.">
        <title>The Global Catalogue of Microorganisms (GCM) 10K type strain sequencing project: providing services to taxonomists for standard genome sequencing and annotation.</title>
        <authorList>
            <consortium name="The Broad Institute Genomics Platform"/>
            <consortium name="The Broad Institute Genome Sequencing Center for Infectious Disease"/>
            <person name="Wu L."/>
            <person name="Ma J."/>
        </authorList>
    </citation>
    <scope>NUCLEOTIDE SEQUENCE [LARGE SCALE GENOMIC DNA]</scope>
    <source>
        <strain evidence="23 24">DT55</strain>
    </source>
</reference>
<evidence type="ECO:0000256" key="10">
    <source>
        <dbReference type="ARBA" id="ARBA00022679"/>
    </source>
</evidence>
<feature type="active site" description="Proton donor" evidence="16">
    <location>
        <position position="496"/>
    </location>
</feature>
<evidence type="ECO:0000256" key="17">
    <source>
        <dbReference type="PIRSR" id="PIRSR000732-2"/>
    </source>
</evidence>
<dbReference type="Gene3D" id="3.50.30.10">
    <property type="entry name" value="Phosphohistidine domain"/>
    <property type="match status" value="1"/>
</dbReference>
<feature type="active site" description="Tele-phosphohistidine intermediate" evidence="16">
    <location>
        <position position="190"/>
    </location>
</feature>
<accession>A0ABD5WW24</accession>
<feature type="compositionally biased region" description="Basic and acidic residues" evidence="19">
    <location>
        <begin position="40"/>
        <end position="61"/>
    </location>
</feature>
<dbReference type="GO" id="GO:0046872">
    <property type="term" value="F:metal ion binding"/>
    <property type="evidence" value="ECO:0007669"/>
    <property type="project" value="UniProtKB-KW"/>
</dbReference>
<dbReference type="PANTHER" id="PTHR46244">
    <property type="entry name" value="PHOSPHOENOLPYRUVATE-PROTEIN PHOSPHOTRANSFERASE"/>
    <property type="match status" value="1"/>
</dbReference>
<dbReference type="Gene3D" id="3.20.20.60">
    <property type="entry name" value="Phosphoenolpyruvate-binding domains"/>
    <property type="match status" value="1"/>
</dbReference>
<evidence type="ECO:0000256" key="13">
    <source>
        <dbReference type="ARBA" id="ARBA00022777"/>
    </source>
</evidence>
<evidence type="ECO:0000256" key="16">
    <source>
        <dbReference type="PIRSR" id="PIRSR000732-1"/>
    </source>
</evidence>
<dbReference type="EC" id="2.7.3.9" evidence="5"/>
<dbReference type="PROSITE" id="PS00742">
    <property type="entry name" value="PEP_ENZYMES_2"/>
    <property type="match status" value="1"/>
</dbReference>
<dbReference type="InterPro" id="IPR024692">
    <property type="entry name" value="PTS_EI"/>
</dbReference>
<dbReference type="GO" id="GO:0009401">
    <property type="term" value="P:phosphoenolpyruvate-dependent sugar phosphotransferase system"/>
    <property type="evidence" value="ECO:0007669"/>
    <property type="project" value="UniProtKB-KW"/>
</dbReference>
<feature type="binding site" evidence="17">
    <location>
        <position position="324"/>
    </location>
    <ligand>
        <name>phosphoenolpyruvate</name>
        <dbReference type="ChEBI" id="CHEBI:58702"/>
    </ligand>
</feature>
<evidence type="ECO:0000259" key="22">
    <source>
        <dbReference type="Pfam" id="PF05524"/>
    </source>
</evidence>
<dbReference type="InterPro" id="IPR015813">
    <property type="entry name" value="Pyrv/PenolPyrv_kinase-like_dom"/>
</dbReference>
<evidence type="ECO:0000256" key="9">
    <source>
        <dbReference type="ARBA" id="ARBA00022597"/>
    </source>
</evidence>
<dbReference type="SUPFAM" id="SSF52009">
    <property type="entry name" value="Phosphohistidine domain"/>
    <property type="match status" value="1"/>
</dbReference>
<comment type="similarity">
    <text evidence="4">Belongs to the PEP-utilizing enzyme family.</text>
</comment>
<dbReference type="InterPro" id="IPR036637">
    <property type="entry name" value="Phosphohistidine_dom_sf"/>
</dbReference>
<feature type="binding site" evidence="18">
    <location>
        <position position="449"/>
    </location>
    <ligand>
        <name>Mg(2+)</name>
        <dbReference type="ChEBI" id="CHEBI:18420"/>
    </ligand>
</feature>
<evidence type="ECO:0000256" key="3">
    <source>
        <dbReference type="ARBA" id="ARBA00004496"/>
    </source>
</evidence>
<keyword evidence="9" id="KW-0762">Sugar transport</keyword>
<evidence type="ECO:0000256" key="8">
    <source>
        <dbReference type="ARBA" id="ARBA00022490"/>
    </source>
</evidence>
<feature type="region of interest" description="Disordered" evidence="19">
    <location>
        <begin position="25"/>
        <end position="61"/>
    </location>
</feature>
<organism evidence="23 24">
    <name type="scientific">Halobaculum marinum</name>
    <dbReference type="NCBI Taxonomy" id="3031996"/>
    <lineage>
        <taxon>Archaea</taxon>
        <taxon>Methanobacteriati</taxon>
        <taxon>Methanobacteriota</taxon>
        <taxon>Stenosarchaea group</taxon>
        <taxon>Halobacteria</taxon>
        <taxon>Halobacteriales</taxon>
        <taxon>Haloferacaceae</taxon>
        <taxon>Halobaculum</taxon>
    </lineage>
</organism>
<dbReference type="InterPro" id="IPR000121">
    <property type="entry name" value="PEP_util_C"/>
</dbReference>
<evidence type="ECO:0000256" key="11">
    <source>
        <dbReference type="ARBA" id="ARBA00022683"/>
    </source>
</evidence>
<feature type="domain" description="PEP-utilising enzyme mobile" evidence="20">
    <location>
        <begin position="153"/>
        <end position="226"/>
    </location>
</feature>
<dbReference type="GeneID" id="79268587"/>
<keyword evidence="24" id="KW-1185">Reference proteome</keyword>
<evidence type="ECO:0000259" key="21">
    <source>
        <dbReference type="Pfam" id="PF02896"/>
    </source>
</evidence>
<evidence type="ECO:0000256" key="14">
    <source>
        <dbReference type="ARBA" id="ARBA00022842"/>
    </source>
</evidence>
<dbReference type="Gene3D" id="1.10.274.10">
    <property type="entry name" value="PtsI, HPr-binding domain"/>
    <property type="match status" value="1"/>
</dbReference>
<keyword evidence="11" id="KW-0598">Phosphotransferase system</keyword>
<dbReference type="Proteomes" id="UP001596388">
    <property type="component" value="Unassembled WGS sequence"/>
</dbReference>
<evidence type="ECO:0000256" key="12">
    <source>
        <dbReference type="ARBA" id="ARBA00022723"/>
    </source>
</evidence>
<dbReference type="NCBIfam" id="TIGR01417">
    <property type="entry name" value="PTS_I_fam"/>
    <property type="match status" value="1"/>
</dbReference>
<dbReference type="SUPFAM" id="SSF51621">
    <property type="entry name" value="Phosphoenolpyruvate/pyruvate domain"/>
    <property type="match status" value="1"/>
</dbReference>
<evidence type="ECO:0000256" key="4">
    <source>
        <dbReference type="ARBA" id="ARBA00007837"/>
    </source>
</evidence>
<keyword evidence="7" id="KW-0813">Transport</keyword>
<dbReference type="InterPro" id="IPR006318">
    <property type="entry name" value="PTS_EI-like"/>
</dbReference>
<dbReference type="InterPro" id="IPR050499">
    <property type="entry name" value="PEP-utilizing_PTS_enzyme"/>
</dbReference>
<dbReference type="InterPro" id="IPR036618">
    <property type="entry name" value="PtsI_HPr-bd_sf"/>
</dbReference>
<evidence type="ECO:0000256" key="1">
    <source>
        <dbReference type="ARBA" id="ARBA00000683"/>
    </source>
</evidence>
<dbReference type="GO" id="GO:0008965">
    <property type="term" value="F:phosphoenolpyruvate-protein phosphotransferase activity"/>
    <property type="evidence" value="ECO:0007669"/>
    <property type="project" value="UniProtKB-EC"/>
</dbReference>
<dbReference type="GO" id="GO:0005737">
    <property type="term" value="C:cytoplasm"/>
    <property type="evidence" value="ECO:0007669"/>
    <property type="project" value="UniProtKB-SubCell"/>
</dbReference>
<dbReference type="PROSITE" id="PS00370">
    <property type="entry name" value="PEP_ENZYMES_PHOS_SITE"/>
    <property type="match status" value="1"/>
</dbReference>
<feature type="compositionally biased region" description="Acidic residues" evidence="19">
    <location>
        <begin position="30"/>
        <end position="39"/>
    </location>
</feature>
<feature type="binding site" evidence="18">
    <location>
        <position position="425"/>
    </location>
    <ligand>
        <name>Mg(2+)</name>
        <dbReference type="ChEBI" id="CHEBI:18420"/>
    </ligand>
</feature>